<feature type="compositionally biased region" description="Polar residues" evidence="2">
    <location>
        <begin position="525"/>
        <end position="539"/>
    </location>
</feature>
<feature type="compositionally biased region" description="Polar residues" evidence="2">
    <location>
        <begin position="552"/>
        <end position="561"/>
    </location>
</feature>
<sequence length="1027" mass="116573">MCIHRKLIQNFENEDLKIANAKVKEKTELQEKLIDFYEKKLSTWEAGILTSNMGINQLRKKTEAKEIEISTLKLQVQMLENEFSLMKNPPTKNPEEKKIGKKRKNKDNLNKSAPVEKKRGNVIQPTKVISSPSRNDSCTSKSPSVLKDFFVSRKNQNVCETVSTKSSSSIAQNSSLSKTDTLLIVSSDKSSENHFHSQSKNEIQPVNDNSSFQQNVCEELNLKTSNCLRNLSSATFSFRSAKTYDEKPVEGNLFKTIGSLNKSEIKNSDRERPVSGSLKKLNLPLYIPEMRNDIEKPKGRNSVAVDAALNKCEIKNSDCVKQEYGSSMEVSSLYIPERRSDDDVQPMEVNPVTANASLNKPEIRNSDIEVPVKINGGEKLLRGRSAKADAALNRSKTRNGDVEKPVGKHSVEINASLNEPEIRKGDIEELVRTDDGEKPLKGSSAELSLSKSETRNTGDEKIVEGISVEVATSLNKFEIRSDAVKPIGGNSTEAHTSFSKQCIEPYHKNLVELVDTSVKEQQVSSFEKTDIKSLSSNSEETGRKHSNFGDKFSSSTPSNTKFLRKAKNQKPNNGYLEKSRSLQSEHFSISIWKESHQDINDSSAPNLVEFMALHYPKLVAELDRIHNSKFRKLRHKTNPLFYKLGNINSGISDKYFMRYICSLSDFFTDPKTSFDMATIVYLIVDYLSSSKINHINLPTYIHKQEIYTILPQSENCIVSALYEVEKKSIPHLHGLLRNILNMIHRVIISKKRMDVNGLASLCRVFMDICRLCVDRWQPLFLCCESLKSGHPFAPYLINSLAGVWRDPFYLHNGFSVEERMLLGSIIYGMNVKPLLMDSDLWRLTCRLSSSYFPFPVIVDPHEAIQFLTGKIISRCNEGLFEDIWMLTSPLIIFVSNETWEWKMCFRDEYILPNLLQFSRCLNEKAFNLFCNLYVDICSFCHESPVESLLQFFTSKALYEGTSLVQDCAAIALLKYIGTTDRPIPAPLRKWFLRNIDNPKLAVIADLYCKKVMESQDAVLLWDDIIIL</sequence>
<keyword evidence="4" id="KW-1185">Reference proteome</keyword>
<feature type="coiled-coil region" evidence="1">
    <location>
        <begin position="55"/>
        <end position="82"/>
    </location>
</feature>
<dbReference type="Proteomes" id="UP000499080">
    <property type="component" value="Unassembled WGS sequence"/>
</dbReference>
<evidence type="ECO:0000313" key="4">
    <source>
        <dbReference type="Proteomes" id="UP000499080"/>
    </source>
</evidence>
<dbReference type="EMBL" id="BGPR01004951">
    <property type="protein sequence ID" value="GBN05250.1"/>
    <property type="molecule type" value="Genomic_DNA"/>
</dbReference>
<dbReference type="OrthoDB" id="6434157at2759"/>
<proteinExistence type="predicted"/>
<feature type="region of interest" description="Disordered" evidence="2">
    <location>
        <begin position="383"/>
        <end position="404"/>
    </location>
</feature>
<feature type="compositionally biased region" description="Basic and acidic residues" evidence="2">
    <location>
        <begin position="106"/>
        <end position="119"/>
    </location>
</feature>
<comment type="caution">
    <text evidence="3">The sequence shown here is derived from an EMBL/GenBank/DDBJ whole genome shotgun (WGS) entry which is preliminary data.</text>
</comment>
<dbReference type="AlphaFoldDB" id="A0A4Y2KTA2"/>
<evidence type="ECO:0000256" key="1">
    <source>
        <dbReference type="SAM" id="Coils"/>
    </source>
</evidence>
<gene>
    <name evidence="3" type="ORF">AVEN_116381_1</name>
</gene>
<feature type="region of interest" description="Disordered" evidence="2">
    <location>
        <begin position="433"/>
        <end position="456"/>
    </location>
</feature>
<evidence type="ECO:0000256" key="2">
    <source>
        <dbReference type="SAM" id="MobiDB-lite"/>
    </source>
</evidence>
<reference evidence="3 4" key="1">
    <citation type="journal article" date="2019" name="Sci. Rep.">
        <title>Orb-weaving spider Araneus ventricosus genome elucidates the spidroin gene catalogue.</title>
        <authorList>
            <person name="Kono N."/>
            <person name="Nakamura H."/>
            <person name="Ohtoshi R."/>
            <person name="Moran D.A.P."/>
            <person name="Shinohara A."/>
            <person name="Yoshida Y."/>
            <person name="Fujiwara M."/>
            <person name="Mori M."/>
            <person name="Tomita M."/>
            <person name="Arakawa K."/>
        </authorList>
    </citation>
    <scope>NUCLEOTIDE SEQUENCE [LARGE SCALE GENOMIC DNA]</scope>
</reference>
<organism evidence="3 4">
    <name type="scientific">Araneus ventricosus</name>
    <name type="common">Orbweaver spider</name>
    <name type="synonym">Epeira ventricosa</name>
    <dbReference type="NCBI Taxonomy" id="182803"/>
    <lineage>
        <taxon>Eukaryota</taxon>
        <taxon>Metazoa</taxon>
        <taxon>Ecdysozoa</taxon>
        <taxon>Arthropoda</taxon>
        <taxon>Chelicerata</taxon>
        <taxon>Arachnida</taxon>
        <taxon>Araneae</taxon>
        <taxon>Araneomorphae</taxon>
        <taxon>Entelegynae</taxon>
        <taxon>Araneoidea</taxon>
        <taxon>Araneidae</taxon>
        <taxon>Araneus</taxon>
    </lineage>
</organism>
<feature type="region of interest" description="Disordered" evidence="2">
    <location>
        <begin position="85"/>
        <end position="119"/>
    </location>
</feature>
<keyword evidence="1" id="KW-0175">Coiled coil</keyword>
<protein>
    <submittedName>
        <fullName evidence="3">Uncharacterized protein</fullName>
    </submittedName>
</protein>
<name>A0A4Y2KTA2_ARAVE</name>
<feature type="region of interest" description="Disordered" evidence="2">
    <location>
        <begin position="525"/>
        <end position="579"/>
    </location>
</feature>
<accession>A0A4Y2KTA2</accession>
<evidence type="ECO:0000313" key="3">
    <source>
        <dbReference type="EMBL" id="GBN05250.1"/>
    </source>
</evidence>